<evidence type="ECO:0000313" key="2">
    <source>
        <dbReference type="Proteomes" id="UP000218181"/>
    </source>
</evidence>
<proteinExistence type="predicted"/>
<gene>
    <name evidence="1" type="ORF">RT41_GL001188</name>
</gene>
<sequence length="101" mass="11435">MTEFEDKLKKRIKEHDVAMTGLHNQGFVNGLKVALDLFETTDKLELEKVKKERDSLKEAIEHAIATMAHDGRHDNIPISWILPKLITSLATVRKIEGSGDE</sequence>
<reference evidence="1 2" key="1">
    <citation type="submission" date="2014-12" db="EMBL/GenBank/DDBJ databases">
        <title>Draft genome sequences of 10 type strains of Lactococcus.</title>
        <authorList>
            <person name="Sun Z."/>
            <person name="Zhong Z."/>
            <person name="Liu W."/>
            <person name="Zhang W."/>
            <person name="Zhang H."/>
        </authorList>
    </citation>
    <scope>NUCLEOTIDE SEQUENCE [LARGE SCALE GENOMIC DNA]</scope>
    <source>
        <strain evidence="1 2">JCM 16395</strain>
    </source>
</reference>
<dbReference type="RefSeq" id="WP_096819243.1">
    <property type="nucleotide sequence ID" value="NZ_JXJU01000033.1"/>
</dbReference>
<dbReference type="EMBL" id="JXJU01000033">
    <property type="protein sequence ID" value="PCR98689.1"/>
    <property type="molecule type" value="Genomic_DNA"/>
</dbReference>
<dbReference type="STRING" id="1291764.GCA_001311235_02818"/>
<keyword evidence="2" id="KW-1185">Reference proteome</keyword>
<protein>
    <submittedName>
        <fullName evidence="1">Uncharacterized protein</fullName>
    </submittedName>
</protein>
<dbReference type="AlphaFoldDB" id="A0A2A5RHY8"/>
<comment type="caution">
    <text evidence="1">The sequence shown here is derived from an EMBL/GenBank/DDBJ whole genome shotgun (WGS) entry which is preliminary data.</text>
</comment>
<name>A0A2A5RHY8_9LACT</name>
<dbReference type="Proteomes" id="UP000218181">
    <property type="component" value="Unassembled WGS sequence"/>
</dbReference>
<evidence type="ECO:0000313" key="1">
    <source>
        <dbReference type="EMBL" id="PCR98689.1"/>
    </source>
</evidence>
<accession>A0A2A5RHY8</accession>
<organism evidence="1 2">
    <name type="scientific">Lactococcus fujiensis JCM 16395</name>
    <dbReference type="NCBI Taxonomy" id="1291764"/>
    <lineage>
        <taxon>Bacteria</taxon>
        <taxon>Bacillati</taxon>
        <taxon>Bacillota</taxon>
        <taxon>Bacilli</taxon>
        <taxon>Lactobacillales</taxon>
        <taxon>Streptococcaceae</taxon>
        <taxon>Lactococcus</taxon>
    </lineage>
</organism>